<dbReference type="Gene3D" id="3.30.70.1820">
    <property type="entry name" value="L1 transposable element, RRM domain"/>
    <property type="match status" value="1"/>
</dbReference>
<feature type="region of interest" description="Disordered" evidence="1">
    <location>
        <begin position="1"/>
        <end position="24"/>
    </location>
</feature>
<evidence type="ECO:0000256" key="1">
    <source>
        <dbReference type="SAM" id="MobiDB-lite"/>
    </source>
</evidence>
<dbReference type="AlphaFoldDB" id="A0AAV7V373"/>
<organism evidence="2 3">
    <name type="scientific">Pleurodeles waltl</name>
    <name type="common">Iberian ribbed newt</name>
    <dbReference type="NCBI Taxonomy" id="8319"/>
    <lineage>
        <taxon>Eukaryota</taxon>
        <taxon>Metazoa</taxon>
        <taxon>Chordata</taxon>
        <taxon>Craniata</taxon>
        <taxon>Vertebrata</taxon>
        <taxon>Euteleostomi</taxon>
        <taxon>Amphibia</taxon>
        <taxon>Batrachia</taxon>
        <taxon>Caudata</taxon>
        <taxon>Salamandroidea</taxon>
        <taxon>Salamandridae</taxon>
        <taxon>Pleurodelinae</taxon>
        <taxon>Pleurodeles</taxon>
    </lineage>
</organism>
<sequence>MARQLHFSEALQHSRPTTEGPPLMALPHTTARLEQETNTKRILQEITAVGQRIKRMDFAISSLMPETKSMRLDIGNFQSRVSGLEQHVTIMEDHLNTGQDRDQELLYLLSKLVDLEDRSRGDSVCFFGFPEHLEGTDTQTFLRKVLPTLTNQTSDPPMEFQRAHKLGPKRKEGDLRPRMIIACILCHGQVRQLLLAARSQGPFRV</sequence>
<dbReference type="PANTHER" id="PTHR11505">
    <property type="entry name" value="L1 TRANSPOSABLE ELEMENT-RELATED"/>
    <property type="match status" value="1"/>
</dbReference>
<comment type="caution">
    <text evidence="2">The sequence shown here is derived from an EMBL/GenBank/DDBJ whole genome shotgun (WGS) entry which is preliminary data.</text>
</comment>
<evidence type="ECO:0000313" key="3">
    <source>
        <dbReference type="Proteomes" id="UP001066276"/>
    </source>
</evidence>
<dbReference type="InterPro" id="IPR004244">
    <property type="entry name" value="Transposase_22"/>
</dbReference>
<protein>
    <submittedName>
        <fullName evidence="2">Uncharacterized protein</fullName>
    </submittedName>
</protein>
<name>A0AAV7V373_PLEWA</name>
<dbReference type="EMBL" id="JANPWB010000004">
    <property type="protein sequence ID" value="KAJ1194619.1"/>
    <property type="molecule type" value="Genomic_DNA"/>
</dbReference>
<proteinExistence type="predicted"/>
<evidence type="ECO:0000313" key="2">
    <source>
        <dbReference type="EMBL" id="KAJ1194619.1"/>
    </source>
</evidence>
<dbReference type="Proteomes" id="UP001066276">
    <property type="component" value="Chromosome 2_2"/>
</dbReference>
<reference evidence="2" key="1">
    <citation type="journal article" date="2022" name="bioRxiv">
        <title>Sequencing and chromosome-scale assembly of the giantPleurodeles waltlgenome.</title>
        <authorList>
            <person name="Brown T."/>
            <person name="Elewa A."/>
            <person name="Iarovenko S."/>
            <person name="Subramanian E."/>
            <person name="Araus A.J."/>
            <person name="Petzold A."/>
            <person name="Susuki M."/>
            <person name="Suzuki K.-i.T."/>
            <person name="Hayashi T."/>
            <person name="Toyoda A."/>
            <person name="Oliveira C."/>
            <person name="Osipova E."/>
            <person name="Leigh N.D."/>
            <person name="Simon A."/>
            <person name="Yun M.H."/>
        </authorList>
    </citation>
    <scope>NUCLEOTIDE SEQUENCE</scope>
    <source>
        <strain evidence="2">20211129_DDA</strain>
        <tissue evidence="2">Liver</tissue>
    </source>
</reference>
<accession>A0AAV7V373</accession>
<gene>
    <name evidence="2" type="ORF">NDU88_003907</name>
</gene>
<keyword evidence="3" id="KW-1185">Reference proteome</keyword>